<dbReference type="EMBL" id="AODF01000019">
    <property type="protein sequence ID" value="EUJ31246.1"/>
    <property type="molecule type" value="Genomic_DNA"/>
</dbReference>
<dbReference type="Proteomes" id="UP000019249">
    <property type="component" value="Unassembled WGS sequence"/>
</dbReference>
<evidence type="ECO:0000313" key="1">
    <source>
        <dbReference type="EMBL" id="EUJ31246.1"/>
    </source>
</evidence>
<organism evidence="1 2">
    <name type="scientific">Listeria floridensis FSL S10-1187</name>
    <dbReference type="NCBI Taxonomy" id="1265817"/>
    <lineage>
        <taxon>Bacteria</taxon>
        <taxon>Bacillati</taxon>
        <taxon>Bacillota</taxon>
        <taxon>Bacilli</taxon>
        <taxon>Bacillales</taxon>
        <taxon>Listeriaceae</taxon>
        <taxon>Listeria</taxon>
    </lineage>
</organism>
<dbReference type="InterPro" id="IPR018690">
    <property type="entry name" value="DUF2187"/>
</dbReference>
<evidence type="ECO:0008006" key="3">
    <source>
        <dbReference type="Google" id="ProtNLM"/>
    </source>
</evidence>
<name>A0ABN0REL3_9LIST</name>
<protein>
    <recommendedName>
        <fullName evidence="3">DUF2187 domain-containing protein</fullName>
    </recommendedName>
</protein>
<dbReference type="Pfam" id="PF09953">
    <property type="entry name" value="DUF2187"/>
    <property type="match status" value="1"/>
</dbReference>
<sequence length="79" mass="9203">MRENSLMQTKPLRETEVKMGDYILFERDEVQYIGKVLGFYTNSVLVEVENEPDKFGTTCRTVVNFARFTLFKKAQTQTA</sequence>
<proteinExistence type="predicted"/>
<dbReference type="RefSeq" id="WP_036097442.1">
    <property type="nucleotide sequence ID" value="NZ_AODF01000019.1"/>
</dbReference>
<comment type="caution">
    <text evidence="1">The sequence shown here is derived from an EMBL/GenBank/DDBJ whole genome shotgun (WGS) entry which is preliminary data.</text>
</comment>
<evidence type="ECO:0000313" key="2">
    <source>
        <dbReference type="Proteomes" id="UP000019249"/>
    </source>
</evidence>
<gene>
    <name evidence="1" type="ORF">MFLO_09342</name>
</gene>
<keyword evidence="2" id="KW-1185">Reference proteome</keyword>
<accession>A0ABN0REL3</accession>
<reference evidence="1 2" key="1">
    <citation type="journal article" date="2014" name="Int. J. Syst. Evol. Microbiol.">
        <title>Listeria floridensis sp. nov., Listeria aquatica sp. nov., Listeria cornellensis sp. nov., Listeria riparia sp. nov. and Listeria grandensis sp. nov., from agricultural and natural environments.</title>
        <authorList>
            <person name="den Bakker H.C."/>
            <person name="Warchocki S."/>
            <person name="Wright E.M."/>
            <person name="Allred A.F."/>
            <person name="Ahlstrom C."/>
            <person name="Manuel C.S."/>
            <person name="Stasiewicz M.J."/>
            <person name="Burrell A."/>
            <person name="Roof S."/>
            <person name="Strawn L."/>
            <person name="Fortes E.D."/>
            <person name="Nightingale K.K."/>
            <person name="Kephart D."/>
            <person name="Wiedmann M."/>
        </authorList>
    </citation>
    <scope>NUCLEOTIDE SEQUENCE [LARGE SCALE GENOMIC DNA]</scope>
    <source>
        <strain evidence="1 2">FSL S10-1187</strain>
    </source>
</reference>